<sequence>MKSLPAHAIRSLVIARKKLVGQHVMLENQIRSLAVVFGVRLPRALSPAFIDQALWASEGIDGLSATMRGLIAARAAVLSAVSAIDTDMKKMAKASSVGG</sequence>
<evidence type="ECO:0000313" key="2">
    <source>
        <dbReference type="Proteomes" id="UP000188388"/>
    </source>
</evidence>
<dbReference type="AlphaFoldDB" id="A0A1R3VA33"/>
<keyword evidence="2" id="KW-1185">Reference proteome</keyword>
<dbReference type="EMBL" id="FTPD01000023">
    <property type="protein sequence ID" value="SIT56773.1"/>
    <property type="molecule type" value="Genomic_DNA"/>
</dbReference>
<reference evidence="2" key="1">
    <citation type="submission" date="2017-01" db="EMBL/GenBank/DDBJ databases">
        <authorList>
            <person name="Brunel B."/>
        </authorList>
    </citation>
    <scope>NUCLEOTIDE SEQUENCE [LARGE SCALE GENOMIC DNA]</scope>
</reference>
<dbReference type="STRING" id="1631249.BQ8794_30222"/>
<evidence type="ECO:0000313" key="1">
    <source>
        <dbReference type="EMBL" id="SIT56773.1"/>
    </source>
</evidence>
<dbReference type="Proteomes" id="UP000188388">
    <property type="component" value="Unassembled WGS sequence"/>
</dbReference>
<protein>
    <submittedName>
        <fullName evidence="1">Transposase</fullName>
    </submittedName>
</protein>
<proteinExistence type="predicted"/>
<organism evidence="1 2">
    <name type="scientific">Mesorhizobium prunaredense</name>
    <dbReference type="NCBI Taxonomy" id="1631249"/>
    <lineage>
        <taxon>Bacteria</taxon>
        <taxon>Pseudomonadati</taxon>
        <taxon>Pseudomonadota</taxon>
        <taxon>Alphaproteobacteria</taxon>
        <taxon>Hyphomicrobiales</taxon>
        <taxon>Phyllobacteriaceae</taxon>
        <taxon>Mesorhizobium</taxon>
    </lineage>
</organism>
<name>A0A1R3VA33_9HYPH</name>
<accession>A0A1R3VA33</accession>
<gene>
    <name evidence="1" type="ORF">BQ8794_30222</name>
</gene>